<dbReference type="GO" id="GO:0005829">
    <property type="term" value="C:cytosol"/>
    <property type="evidence" value="ECO:0007669"/>
    <property type="project" value="TreeGrafter"/>
</dbReference>
<reference evidence="4" key="2">
    <citation type="submission" date="2021-04" db="EMBL/GenBank/DDBJ databases">
        <authorList>
            <person name="Gilroy R."/>
        </authorList>
    </citation>
    <scope>NUCLEOTIDE SEQUENCE</scope>
    <source>
        <strain evidence="4">CHK187-11901</strain>
    </source>
</reference>
<sequence length="254" mass="29361">MITYLDSHCHITGERLYTRIDEILANCHAHQVSELLIICCQYEEYERAMALKRQHPFIHVAYGFYPCDTYDLQEQDWHRLETLCRAHQVDVIGEIGLDYHYEDTDKAIQQEALIRQLQLAAECGLPISIHMRDATADCMRLLKTYAKTPFVMHCFSGSVETAMEAVRMGGYISFAGPLTFKNARALPEVAKAVPAERILCETDCPYLTPVPHRGKENEPMYVRFTFDKICELRGADPQRMSEQIHRNYHRFLGI</sequence>
<name>A0A9D2NP46_9FIRM</name>
<dbReference type="InterPro" id="IPR015991">
    <property type="entry name" value="TatD/YcfH-like"/>
</dbReference>
<dbReference type="GO" id="GO:0004536">
    <property type="term" value="F:DNA nuclease activity"/>
    <property type="evidence" value="ECO:0007669"/>
    <property type="project" value="InterPro"/>
</dbReference>
<keyword evidence="2 4" id="KW-0378">Hydrolase</keyword>
<dbReference type="GO" id="GO:0016788">
    <property type="term" value="F:hydrolase activity, acting on ester bonds"/>
    <property type="evidence" value="ECO:0007669"/>
    <property type="project" value="InterPro"/>
</dbReference>
<dbReference type="InterPro" id="IPR001130">
    <property type="entry name" value="TatD-like"/>
</dbReference>
<dbReference type="Proteomes" id="UP000823896">
    <property type="component" value="Unassembled WGS sequence"/>
</dbReference>
<dbReference type="NCBIfam" id="TIGR00010">
    <property type="entry name" value="YchF/TatD family DNA exonuclease"/>
    <property type="match status" value="1"/>
</dbReference>
<dbReference type="FunFam" id="3.20.20.140:FF:000005">
    <property type="entry name" value="TatD family hydrolase"/>
    <property type="match status" value="1"/>
</dbReference>
<reference evidence="4" key="1">
    <citation type="journal article" date="2021" name="PeerJ">
        <title>Extensive microbial diversity within the chicken gut microbiome revealed by metagenomics and culture.</title>
        <authorList>
            <person name="Gilroy R."/>
            <person name="Ravi A."/>
            <person name="Getino M."/>
            <person name="Pursley I."/>
            <person name="Horton D.L."/>
            <person name="Alikhan N.F."/>
            <person name="Baker D."/>
            <person name="Gharbi K."/>
            <person name="Hall N."/>
            <person name="Watson M."/>
            <person name="Adriaenssens E.M."/>
            <person name="Foster-Nyarko E."/>
            <person name="Jarju S."/>
            <person name="Secka A."/>
            <person name="Antonio M."/>
            <person name="Oren A."/>
            <person name="Chaudhuri R.R."/>
            <person name="La Ragione R."/>
            <person name="Hildebrand F."/>
            <person name="Pallen M.J."/>
        </authorList>
    </citation>
    <scope>NUCLEOTIDE SEQUENCE</scope>
    <source>
        <strain evidence="4">CHK187-11901</strain>
    </source>
</reference>
<evidence type="ECO:0000256" key="2">
    <source>
        <dbReference type="ARBA" id="ARBA00022801"/>
    </source>
</evidence>
<dbReference type="SUPFAM" id="SSF51556">
    <property type="entry name" value="Metallo-dependent hydrolases"/>
    <property type="match status" value="1"/>
</dbReference>
<keyword evidence="1 3" id="KW-0479">Metal-binding</keyword>
<dbReference type="PANTHER" id="PTHR46124:SF2">
    <property type="entry name" value="D-AMINOACYL-TRNA DEACYLASE"/>
    <property type="match status" value="1"/>
</dbReference>
<dbReference type="Gene3D" id="3.20.20.140">
    <property type="entry name" value="Metal-dependent hydrolases"/>
    <property type="match status" value="1"/>
</dbReference>
<gene>
    <name evidence="4" type="ORF">H9702_02315</name>
</gene>
<dbReference type="CDD" id="cd01310">
    <property type="entry name" value="TatD_DNAse"/>
    <property type="match status" value="1"/>
</dbReference>
<dbReference type="GO" id="GO:0046872">
    <property type="term" value="F:metal ion binding"/>
    <property type="evidence" value="ECO:0007669"/>
    <property type="project" value="UniProtKB-KW"/>
</dbReference>
<comment type="caution">
    <text evidence="4">The sequence shown here is derived from an EMBL/GenBank/DDBJ whole genome shotgun (WGS) entry which is preliminary data.</text>
</comment>
<protein>
    <submittedName>
        <fullName evidence="4">TatD family hydrolase</fullName>
    </submittedName>
</protein>
<proteinExistence type="predicted"/>
<feature type="binding site" evidence="3">
    <location>
        <position position="153"/>
    </location>
    <ligand>
        <name>a divalent metal cation</name>
        <dbReference type="ChEBI" id="CHEBI:60240"/>
        <label>2</label>
    </ligand>
</feature>
<dbReference type="PANTHER" id="PTHR46124">
    <property type="entry name" value="D-AMINOACYL-TRNA DEACYLASE"/>
    <property type="match status" value="1"/>
</dbReference>
<feature type="binding site" evidence="3">
    <location>
        <position position="130"/>
    </location>
    <ligand>
        <name>a divalent metal cation</name>
        <dbReference type="ChEBI" id="CHEBI:60240"/>
        <label>2</label>
    </ligand>
</feature>
<feature type="binding site" evidence="3">
    <location>
        <position position="8"/>
    </location>
    <ligand>
        <name>a divalent metal cation</name>
        <dbReference type="ChEBI" id="CHEBI:60240"/>
        <label>1</label>
    </ligand>
</feature>
<organism evidence="4 5">
    <name type="scientific">Candidatus Merdibacter merdavium</name>
    <dbReference type="NCBI Taxonomy" id="2838692"/>
    <lineage>
        <taxon>Bacteria</taxon>
        <taxon>Bacillati</taxon>
        <taxon>Bacillota</taxon>
        <taxon>Erysipelotrichia</taxon>
        <taxon>Erysipelotrichales</taxon>
        <taxon>Erysipelotrichaceae</taxon>
        <taxon>Merdibacter</taxon>
    </lineage>
</organism>
<dbReference type="AlphaFoldDB" id="A0A9D2NP46"/>
<dbReference type="InterPro" id="IPR032466">
    <property type="entry name" value="Metal_Hydrolase"/>
</dbReference>
<dbReference type="Pfam" id="PF01026">
    <property type="entry name" value="TatD_DNase"/>
    <property type="match status" value="1"/>
</dbReference>
<evidence type="ECO:0000313" key="5">
    <source>
        <dbReference type="Proteomes" id="UP000823896"/>
    </source>
</evidence>
<feature type="binding site" evidence="3">
    <location>
        <position position="94"/>
    </location>
    <ligand>
        <name>a divalent metal cation</name>
        <dbReference type="ChEBI" id="CHEBI:60240"/>
        <label>1</label>
    </ligand>
</feature>
<feature type="binding site" evidence="3">
    <location>
        <position position="203"/>
    </location>
    <ligand>
        <name>a divalent metal cation</name>
        <dbReference type="ChEBI" id="CHEBI:60240"/>
        <label>1</label>
    </ligand>
</feature>
<evidence type="ECO:0000313" key="4">
    <source>
        <dbReference type="EMBL" id="HJC35950.1"/>
    </source>
</evidence>
<evidence type="ECO:0000256" key="3">
    <source>
        <dbReference type="PIRSR" id="PIRSR005902-1"/>
    </source>
</evidence>
<dbReference type="EMBL" id="DWWM01000012">
    <property type="protein sequence ID" value="HJC35950.1"/>
    <property type="molecule type" value="Genomic_DNA"/>
</dbReference>
<evidence type="ECO:0000256" key="1">
    <source>
        <dbReference type="ARBA" id="ARBA00022723"/>
    </source>
</evidence>
<dbReference type="PIRSF" id="PIRSF005902">
    <property type="entry name" value="DNase_TatD"/>
    <property type="match status" value="1"/>
</dbReference>
<feature type="binding site" evidence="3">
    <location>
        <position position="10"/>
    </location>
    <ligand>
        <name>a divalent metal cation</name>
        <dbReference type="ChEBI" id="CHEBI:60240"/>
        <label>1</label>
    </ligand>
</feature>
<accession>A0A9D2NP46</accession>